<organism evidence="2">
    <name type="scientific">Candida tenuis (strain ATCC 10573 / BCRC 21748 / CBS 615 / JCM 9827 / NBRC 10315 / NRRL Y-1498 / VKM Y-70)</name>
    <name type="common">Yeast</name>
    <name type="synonym">Yamadazyma tenuis</name>
    <dbReference type="NCBI Taxonomy" id="590646"/>
    <lineage>
        <taxon>Eukaryota</taxon>
        <taxon>Fungi</taxon>
        <taxon>Dikarya</taxon>
        <taxon>Ascomycota</taxon>
        <taxon>Saccharomycotina</taxon>
        <taxon>Pichiomycetes</taxon>
        <taxon>Debaryomycetaceae</taxon>
        <taxon>Yamadazyma</taxon>
    </lineage>
</organism>
<name>G3B530_CANTC</name>
<proteinExistence type="predicted"/>
<dbReference type="EMBL" id="GL996524">
    <property type="protein sequence ID" value="EGV63123.1"/>
    <property type="molecule type" value="Genomic_DNA"/>
</dbReference>
<evidence type="ECO:0000313" key="2">
    <source>
        <dbReference type="Proteomes" id="UP000000707"/>
    </source>
</evidence>
<gene>
    <name evidence="1" type="ORF">CANTEDRAFT_93894</name>
</gene>
<dbReference type="Proteomes" id="UP000000707">
    <property type="component" value="Unassembled WGS sequence"/>
</dbReference>
<sequence length="100" mass="11262">MALKNYLYAKHARDEFTLSLMQKANIIIPQNLQPLGAGSGNEEKAKSHCSDIESCNNCANCPNKKNTPKITIEIDRDTKLEQEIESINHTLTEIDFTNKI</sequence>
<keyword evidence="2" id="KW-1185">Reference proteome</keyword>
<evidence type="ECO:0000313" key="1">
    <source>
        <dbReference type="EMBL" id="EGV63123.1"/>
    </source>
</evidence>
<dbReference type="AlphaFoldDB" id="G3B530"/>
<protein>
    <submittedName>
        <fullName evidence="1">Uncharacterized protein</fullName>
    </submittedName>
</protein>
<dbReference type="GeneID" id="18250338"/>
<dbReference type="HOGENOM" id="CLU_2305735_0_0_1"/>
<reference evidence="1 2" key="1">
    <citation type="journal article" date="2011" name="Proc. Natl. Acad. Sci. U.S.A.">
        <title>Comparative genomics of xylose-fermenting fungi for enhanced biofuel production.</title>
        <authorList>
            <person name="Wohlbach D.J."/>
            <person name="Kuo A."/>
            <person name="Sato T.K."/>
            <person name="Potts K.M."/>
            <person name="Salamov A.A."/>
            <person name="LaButti K.M."/>
            <person name="Sun H."/>
            <person name="Clum A."/>
            <person name="Pangilinan J.L."/>
            <person name="Lindquist E.A."/>
            <person name="Lucas S."/>
            <person name="Lapidus A."/>
            <person name="Jin M."/>
            <person name="Gunawan C."/>
            <person name="Balan V."/>
            <person name="Dale B.E."/>
            <person name="Jeffries T.W."/>
            <person name="Zinkel R."/>
            <person name="Barry K.W."/>
            <person name="Grigoriev I.V."/>
            <person name="Gasch A.P."/>
        </authorList>
    </citation>
    <scope>NUCLEOTIDE SEQUENCE [LARGE SCALE GENOMIC DNA]</scope>
    <source>
        <strain evidence="2">ATCC 10573 / BCRC 21748 / CBS 615 / JCM 9827 / NBRC 10315 / NRRL Y-1498 / VKM Y-70</strain>
    </source>
</reference>
<accession>G3B530</accession>
<dbReference type="RefSeq" id="XP_006686916.1">
    <property type="nucleotide sequence ID" value="XM_006686853.1"/>
</dbReference>
<dbReference type="KEGG" id="cten:18250338"/>